<dbReference type="InterPro" id="IPR042178">
    <property type="entry name" value="Serpin_sf_1"/>
</dbReference>
<proteinExistence type="inferred from homology"/>
<feature type="domain" description="Serpin" evidence="3">
    <location>
        <begin position="14"/>
        <end position="364"/>
    </location>
</feature>
<dbReference type="OrthoDB" id="9518664at2759"/>
<dbReference type="InterPro" id="IPR000215">
    <property type="entry name" value="Serpin_fam"/>
</dbReference>
<gene>
    <name evidence="4" type="ORF">SBAD_LOCUS6965</name>
</gene>
<dbReference type="SUPFAM" id="SSF56574">
    <property type="entry name" value="Serpins"/>
    <property type="match status" value="1"/>
</dbReference>
<dbReference type="SMART" id="SM00093">
    <property type="entry name" value="SERPIN"/>
    <property type="match status" value="1"/>
</dbReference>
<dbReference type="InterPro" id="IPR042185">
    <property type="entry name" value="Serpin_sf_2"/>
</dbReference>
<dbReference type="Proteomes" id="UP000270296">
    <property type="component" value="Unassembled WGS sequence"/>
</dbReference>
<dbReference type="InterPro" id="IPR036186">
    <property type="entry name" value="Serpin_sf"/>
</dbReference>
<dbReference type="PANTHER" id="PTHR11461">
    <property type="entry name" value="SERINE PROTEASE INHIBITOR, SERPIN"/>
    <property type="match status" value="1"/>
</dbReference>
<dbReference type="PANTHER" id="PTHR11461:SF211">
    <property type="entry name" value="GH10112P-RELATED"/>
    <property type="match status" value="1"/>
</dbReference>
<name>A0A183ITL8_9BILA</name>
<sequence>MPVTIEEAFADFSLGLYREACATPDDAVLSPAAVSLALFPAYVGCKYDAHTQIQEALLGSKATEKDTLKCFADLSKVVDKKVTSPALRVSNRIYSQNGFTISDTYKRRLANECGSCDVVSIDFSSSAVFDKDVNRWANESTGGKMKQIASADMFPLSTKMVILSAASFNGRWQCEFVSSDTSKRTFYSNPTSSSKIYMMKQTLQCMYGENDACQVLQMDYTDKLMSLLIFLPKEKFGLKRFELNLSGAKIFNLINSVHRKAVKVVIPRFGLENSFSLKRSLLKMKITHVFNPDLADFTDMTTKRGLCISSVIHKAIIEVSEKGCEAAAVGFPSTAASLAVCMEPPKEFIADHPFLFMVIEKCETLFVDDIEDLCHTMGYMNERSTNST</sequence>
<protein>
    <submittedName>
        <fullName evidence="6">SERPIN domain-containing protein</fullName>
    </submittedName>
</protein>
<dbReference type="Gene3D" id="3.30.497.10">
    <property type="entry name" value="Antithrombin, subunit I, domain 2"/>
    <property type="match status" value="1"/>
</dbReference>
<evidence type="ECO:0000256" key="2">
    <source>
        <dbReference type="RuleBase" id="RU000411"/>
    </source>
</evidence>
<reference evidence="6" key="1">
    <citation type="submission" date="2016-06" db="UniProtKB">
        <authorList>
            <consortium name="WormBaseParasite"/>
        </authorList>
    </citation>
    <scope>IDENTIFICATION</scope>
</reference>
<dbReference type="EMBL" id="UZAM01010199">
    <property type="protein sequence ID" value="VDP11318.1"/>
    <property type="molecule type" value="Genomic_DNA"/>
</dbReference>
<evidence type="ECO:0000313" key="6">
    <source>
        <dbReference type="WBParaSite" id="SBAD_0000723001-mRNA-1"/>
    </source>
</evidence>
<keyword evidence="5" id="KW-1185">Reference proteome</keyword>
<dbReference type="AlphaFoldDB" id="A0A183ITL8"/>
<evidence type="ECO:0000313" key="5">
    <source>
        <dbReference type="Proteomes" id="UP000270296"/>
    </source>
</evidence>
<evidence type="ECO:0000313" key="4">
    <source>
        <dbReference type="EMBL" id="VDP11318.1"/>
    </source>
</evidence>
<dbReference type="Gene3D" id="2.30.39.10">
    <property type="entry name" value="Alpha-1-antitrypsin, domain 1"/>
    <property type="match status" value="1"/>
</dbReference>
<evidence type="ECO:0000259" key="3">
    <source>
        <dbReference type="SMART" id="SM00093"/>
    </source>
</evidence>
<reference evidence="4 5" key="2">
    <citation type="submission" date="2018-11" db="EMBL/GenBank/DDBJ databases">
        <authorList>
            <consortium name="Pathogen Informatics"/>
        </authorList>
    </citation>
    <scope>NUCLEOTIDE SEQUENCE [LARGE SCALE GENOMIC DNA]</scope>
</reference>
<dbReference type="CDD" id="cd00172">
    <property type="entry name" value="serpin"/>
    <property type="match status" value="1"/>
</dbReference>
<dbReference type="GO" id="GO:0005615">
    <property type="term" value="C:extracellular space"/>
    <property type="evidence" value="ECO:0007669"/>
    <property type="project" value="InterPro"/>
</dbReference>
<dbReference type="WBParaSite" id="SBAD_0000723001-mRNA-1">
    <property type="protein sequence ID" value="SBAD_0000723001-mRNA-1"/>
    <property type="gene ID" value="SBAD_0000723001"/>
</dbReference>
<comment type="similarity">
    <text evidence="1 2">Belongs to the serpin family.</text>
</comment>
<organism evidence="6">
    <name type="scientific">Soboliphyme baturini</name>
    <dbReference type="NCBI Taxonomy" id="241478"/>
    <lineage>
        <taxon>Eukaryota</taxon>
        <taxon>Metazoa</taxon>
        <taxon>Ecdysozoa</taxon>
        <taxon>Nematoda</taxon>
        <taxon>Enoplea</taxon>
        <taxon>Dorylaimia</taxon>
        <taxon>Dioctophymatida</taxon>
        <taxon>Dioctophymatoidea</taxon>
        <taxon>Soboliphymatidae</taxon>
        <taxon>Soboliphyme</taxon>
    </lineage>
</organism>
<accession>A0A183ITL8</accession>
<dbReference type="InterPro" id="IPR023796">
    <property type="entry name" value="Serpin_dom"/>
</dbReference>
<evidence type="ECO:0000256" key="1">
    <source>
        <dbReference type="ARBA" id="ARBA00009500"/>
    </source>
</evidence>
<dbReference type="Pfam" id="PF00079">
    <property type="entry name" value="Serpin"/>
    <property type="match status" value="1"/>
</dbReference>
<dbReference type="GO" id="GO:0004867">
    <property type="term" value="F:serine-type endopeptidase inhibitor activity"/>
    <property type="evidence" value="ECO:0007669"/>
    <property type="project" value="InterPro"/>
</dbReference>